<dbReference type="SUPFAM" id="SSF53474">
    <property type="entry name" value="alpha/beta-Hydrolases"/>
    <property type="match status" value="1"/>
</dbReference>
<keyword evidence="2" id="KW-0378">Hydrolase</keyword>
<sequence>MEDSAGQRGSFCVRHDDVEGRPVRSLCAGSRSPGKPGAVLVPALGVPEDLGALARECARWTVSSLLDVFARDRRVGADLPAVTAVTAAWLRAVPTGPVVLVGHSTGAQAALQAAVRAPAAVRALVLLSPTFAPELRRAPALLRAYFRDSAHEPLDLWRTTLPGCARVGATTLLRLVRSARHDRPEDAVADVRCPVLVVRGERDALCPAHWAEGLGAAARQGRCATVPGGHGFPHVHSRHTADLIARFAEECR</sequence>
<dbReference type="GO" id="GO:0016787">
    <property type="term" value="F:hydrolase activity"/>
    <property type="evidence" value="ECO:0007669"/>
    <property type="project" value="UniProtKB-KW"/>
</dbReference>
<dbReference type="Proteomes" id="UP000671828">
    <property type="component" value="Chromosome"/>
</dbReference>
<organism evidence="2 3">
    <name type="scientific">Saccharothrix algeriensis</name>
    <dbReference type="NCBI Taxonomy" id="173560"/>
    <lineage>
        <taxon>Bacteria</taxon>
        <taxon>Bacillati</taxon>
        <taxon>Actinomycetota</taxon>
        <taxon>Actinomycetes</taxon>
        <taxon>Pseudonocardiales</taxon>
        <taxon>Pseudonocardiaceae</taxon>
        <taxon>Saccharothrix</taxon>
    </lineage>
</organism>
<reference evidence="2" key="1">
    <citation type="submission" date="2021-04" db="EMBL/GenBank/DDBJ databases">
        <title>Saccharothrix algeriensis WGS.</title>
        <authorList>
            <person name="Stuskova K."/>
            <person name="Hakalova E."/>
            <person name="Tebbal A.B."/>
            <person name="Eichmeier A."/>
        </authorList>
    </citation>
    <scope>NUCLEOTIDE SEQUENCE</scope>
    <source>
        <strain evidence="2">NRRL B-24137</strain>
    </source>
</reference>
<proteinExistence type="predicted"/>
<evidence type="ECO:0000259" key="1">
    <source>
        <dbReference type="Pfam" id="PF12697"/>
    </source>
</evidence>
<dbReference type="Pfam" id="PF12697">
    <property type="entry name" value="Abhydrolase_6"/>
    <property type="match status" value="1"/>
</dbReference>
<evidence type="ECO:0000313" key="3">
    <source>
        <dbReference type="Proteomes" id="UP000671828"/>
    </source>
</evidence>
<dbReference type="RefSeq" id="WP_204840749.1">
    <property type="nucleotide sequence ID" value="NZ_JAFBCL010000001.1"/>
</dbReference>
<dbReference type="PANTHER" id="PTHR43689:SF8">
    <property type="entry name" value="ALPHA_BETA-HYDROLASES SUPERFAMILY PROTEIN"/>
    <property type="match status" value="1"/>
</dbReference>
<dbReference type="InterPro" id="IPR000073">
    <property type="entry name" value="AB_hydrolase_1"/>
</dbReference>
<evidence type="ECO:0000313" key="2">
    <source>
        <dbReference type="EMBL" id="QTR03965.1"/>
    </source>
</evidence>
<feature type="domain" description="AB hydrolase-1" evidence="1">
    <location>
        <begin position="71"/>
        <end position="236"/>
    </location>
</feature>
<dbReference type="EMBL" id="CP072788">
    <property type="protein sequence ID" value="QTR03965.1"/>
    <property type="molecule type" value="Genomic_DNA"/>
</dbReference>
<protein>
    <submittedName>
        <fullName evidence="2">Alpha/beta hydrolase</fullName>
    </submittedName>
</protein>
<dbReference type="PANTHER" id="PTHR43689">
    <property type="entry name" value="HYDROLASE"/>
    <property type="match status" value="1"/>
</dbReference>
<dbReference type="Gene3D" id="3.40.50.1820">
    <property type="entry name" value="alpha/beta hydrolase"/>
    <property type="match status" value="1"/>
</dbReference>
<name>A0A8T8HZF4_9PSEU</name>
<dbReference type="AlphaFoldDB" id="A0A8T8HZF4"/>
<dbReference type="InterPro" id="IPR029058">
    <property type="entry name" value="AB_hydrolase_fold"/>
</dbReference>
<accession>A0A8T8HZF4</accession>
<gene>
    <name evidence="2" type="ORF">J7S33_02800</name>
</gene>